<dbReference type="InterPro" id="IPR003439">
    <property type="entry name" value="ABC_transporter-like_ATP-bd"/>
</dbReference>
<feature type="domain" description="ABC transporter" evidence="12">
    <location>
        <begin position="312"/>
        <end position="560"/>
    </location>
</feature>
<proteinExistence type="inferred from homology"/>
<evidence type="ECO:0000256" key="6">
    <source>
        <dbReference type="ARBA" id="ARBA00022692"/>
    </source>
</evidence>
<dbReference type="CDD" id="cd06261">
    <property type="entry name" value="TM_PBP2"/>
    <property type="match status" value="1"/>
</dbReference>
<evidence type="ECO:0000256" key="3">
    <source>
        <dbReference type="ARBA" id="ARBA00005417"/>
    </source>
</evidence>
<feature type="transmembrane region" description="Helical" evidence="11">
    <location>
        <begin position="207"/>
        <end position="231"/>
    </location>
</feature>
<evidence type="ECO:0000313" key="14">
    <source>
        <dbReference type="EMBL" id="SMH50424.1"/>
    </source>
</evidence>
<evidence type="ECO:0000256" key="2">
    <source>
        <dbReference type="ARBA" id="ARBA00004202"/>
    </source>
</evidence>
<dbReference type="PROSITE" id="PS50893">
    <property type="entry name" value="ABC_TRANSPORTER_2"/>
    <property type="match status" value="1"/>
</dbReference>
<dbReference type="InterPro" id="IPR050388">
    <property type="entry name" value="ABC_Ni/Peptide_Import"/>
</dbReference>
<name>A0A1X7PG06_9MICO</name>
<comment type="subcellular location">
    <subcellularLocation>
        <location evidence="11">Cell membrane</location>
        <topology evidence="11">Multi-pass membrane protein</topology>
    </subcellularLocation>
    <subcellularLocation>
        <location evidence="2">Cell membrane</location>
        <topology evidence="2">Peripheral membrane protein</topology>
    </subcellularLocation>
    <subcellularLocation>
        <location evidence="1">Membrane</location>
        <topology evidence="1">Multi-pass membrane protein</topology>
    </subcellularLocation>
</comment>
<keyword evidence="7" id="KW-0547">Nucleotide-binding</keyword>
<accession>A0A1X7PG06</accession>
<dbReference type="GO" id="GO:0005886">
    <property type="term" value="C:plasma membrane"/>
    <property type="evidence" value="ECO:0007669"/>
    <property type="project" value="UniProtKB-SubCell"/>
</dbReference>
<evidence type="ECO:0000256" key="8">
    <source>
        <dbReference type="ARBA" id="ARBA00022840"/>
    </source>
</evidence>
<dbReference type="Pfam" id="PF00528">
    <property type="entry name" value="BPD_transp_1"/>
    <property type="match status" value="1"/>
</dbReference>
<organism evidence="14 15">
    <name type="scientific">Rathayibacter oskolensis</name>
    <dbReference type="NCBI Taxonomy" id="1891671"/>
    <lineage>
        <taxon>Bacteria</taxon>
        <taxon>Bacillati</taxon>
        <taxon>Actinomycetota</taxon>
        <taxon>Actinomycetes</taxon>
        <taxon>Micrococcales</taxon>
        <taxon>Microbacteriaceae</taxon>
        <taxon>Rathayibacter</taxon>
    </lineage>
</organism>
<dbReference type="SMART" id="SM00382">
    <property type="entry name" value="AAA"/>
    <property type="match status" value="1"/>
</dbReference>
<dbReference type="CDD" id="cd03257">
    <property type="entry name" value="ABC_NikE_OppD_transporters"/>
    <property type="match status" value="1"/>
</dbReference>
<dbReference type="GO" id="GO:0055085">
    <property type="term" value="P:transmembrane transport"/>
    <property type="evidence" value="ECO:0007669"/>
    <property type="project" value="InterPro"/>
</dbReference>
<dbReference type="InterPro" id="IPR003593">
    <property type="entry name" value="AAA+_ATPase"/>
</dbReference>
<dbReference type="Proteomes" id="UP000193711">
    <property type="component" value="Unassembled WGS sequence"/>
</dbReference>
<feature type="transmembrane region" description="Helical" evidence="11">
    <location>
        <begin position="151"/>
        <end position="169"/>
    </location>
</feature>
<feature type="domain" description="ABC transmembrane type-1" evidence="13">
    <location>
        <begin position="87"/>
        <end position="276"/>
    </location>
</feature>
<evidence type="ECO:0000256" key="4">
    <source>
        <dbReference type="ARBA" id="ARBA00022448"/>
    </source>
</evidence>
<evidence type="ECO:0000256" key="5">
    <source>
        <dbReference type="ARBA" id="ARBA00022475"/>
    </source>
</evidence>
<keyword evidence="10 11" id="KW-0472">Membrane</keyword>
<reference evidence="15" key="1">
    <citation type="submission" date="2017-04" db="EMBL/GenBank/DDBJ databases">
        <authorList>
            <person name="Varghese N."/>
            <person name="Submissions S."/>
        </authorList>
    </citation>
    <scope>NUCLEOTIDE SEQUENCE [LARGE SCALE GENOMIC DNA]</scope>
    <source>
        <strain evidence="15">VKM Ac-2121</strain>
    </source>
</reference>
<feature type="transmembrane region" description="Helical" evidence="11">
    <location>
        <begin position="123"/>
        <end position="145"/>
    </location>
</feature>
<feature type="transmembrane region" description="Helical" evidence="11">
    <location>
        <begin position="25"/>
        <end position="44"/>
    </location>
</feature>
<dbReference type="GO" id="GO:0005524">
    <property type="term" value="F:ATP binding"/>
    <property type="evidence" value="ECO:0007669"/>
    <property type="project" value="UniProtKB-KW"/>
</dbReference>
<keyword evidence="4 11" id="KW-0813">Transport</keyword>
<keyword evidence="8" id="KW-0067">ATP-binding</keyword>
<evidence type="ECO:0000256" key="7">
    <source>
        <dbReference type="ARBA" id="ARBA00022741"/>
    </source>
</evidence>
<dbReference type="InterPro" id="IPR013563">
    <property type="entry name" value="Oligopep_ABC_C"/>
</dbReference>
<dbReference type="SUPFAM" id="SSF161098">
    <property type="entry name" value="MetI-like"/>
    <property type="match status" value="1"/>
</dbReference>
<dbReference type="GO" id="GO:0015833">
    <property type="term" value="P:peptide transport"/>
    <property type="evidence" value="ECO:0007669"/>
    <property type="project" value="InterPro"/>
</dbReference>
<evidence type="ECO:0000259" key="13">
    <source>
        <dbReference type="PROSITE" id="PS50928"/>
    </source>
</evidence>
<dbReference type="SUPFAM" id="SSF52540">
    <property type="entry name" value="P-loop containing nucleoside triphosphate hydrolases"/>
    <property type="match status" value="1"/>
</dbReference>
<evidence type="ECO:0000313" key="15">
    <source>
        <dbReference type="Proteomes" id="UP000193711"/>
    </source>
</evidence>
<dbReference type="EMBL" id="FXBM01000004">
    <property type="protein sequence ID" value="SMH50424.1"/>
    <property type="molecule type" value="Genomic_DNA"/>
</dbReference>
<feature type="transmembrane region" description="Helical" evidence="11">
    <location>
        <begin position="90"/>
        <end position="111"/>
    </location>
</feature>
<evidence type="ECO:0000256" key="11">
    <source>
        <dbReference type="RuleBase" id="RU363032"/>
    </source>
</evidence>
<dbReference type="InterPro" id="IPR035906">
    <property type="entry name" value="MetI-like_sf"/>
</dbReference>
<evidence type="ECO:0000256" key="10">
    <source>
        <dbReference type="ARBA" id="ARBA00023136"/>
    </source>
</evidence>
<dbReference type="GO" id="GO:0016887">
    <property type="term" value="F:ATP hydrolysis activity"/>
    <property type="evidence" value="ECO:0007669"/>
    <property type="project" value="InterPro"/>
</dbReference>
<dbReference type="PROSITE" id="PS50928">
    <property type="entry name" value="ABC_TM1"/>
    <property type="match status" value="1"/>
</dbReference>
<keyword evidence="5" id="KW-1003">Cell membrane</keyword>
<dbReference type="PANTHER" id="PTHR43297:SF2">
    <property type="entry name" value="DIPEPTIDE TRANSPORT ATP-BINDING PROTEIN DPPD"/>
    <property type="match status" value="1"/>
</dbReference>
<dbReference type="FunFam" id="3.40.50.300:FF:000016">
    <property type="entry name" value="Oligopeptide ABC transporter ATP-binding component"/>
    <property type="match status" value="1"/>
</dbReference>
<protein>
    <submittedName>
        <fullName evidence="14">Peptide/nickel transport system permease protein</fullName>
    </submittedName>
</protein>
<dbReference type="InterPro" id="IPR027417">
    <property type="entry name" value="P-loop_NTPase"/>
</dbReference>
<dbReference type="Gene3D" id="3.40.50.300">
    <property type="entry name" value="P-loop containing nucleotide triphosphate hydrolases"/>
    <property type="match status" value="1"/>
</dbReference>
<dbReference type="Pfam" id="PF00005">
    <property type="entry name" value="ABC_tran"/>
    <property type="match status" value="1"/>
</dbReference>
<dbReference type="InterPro" id="IPR000515">
    <property type="entry name" value="MetI-like"/>
</dbReference>
<dbReference type="STRING" id="1891671.SAMN06295885_3531"/>
<keyword evidence="9 11" id="KW-1133">Transmembrane helix</keyword>
<dbReference type="AlphaFoldDB" id="A0A1X7PG06"/>
<gene>
    <name evidence="14" type="ORF">SAMN06295885_3531</name>
</gene>
<dbReference type="Gene3D" id="1.10.3720.10">
    <property type="entry name" value="MetI-like"/>
    <property type="match status" value="1"/>
</dbReference>
<evidence type="ECO:0000256" key="1">
    <source>
        <dbReference type="ARBA" id="ARBA00004141"/>
    </source>
</evidence>
<dbReference type="Pfam" id="PF08352">
    <property type="entry name" value="oligo_HPY"/>
    <property type="match status" value="1"/>
</dbReference>
<sequence>MSTAVINTTAAAAPPAARRFKRPSVPLVVALTWLVVVVGSTLLADLVSPYDPLAQDILNAKQPPSGTHLLGTDVLGRDVLSRLIHGATPTLSSVALAVIVYVSIGLVLGLIAGYAGGWTDRAIVAYTSIVIALPGIIVLFVVLSVYRGNTWAAMLVFGFIASPVMVLLVRSSAIAVRNELFVDAARVSGLSPLYIVFQHVLPRSRGLIIVQAAVFSATALIVESSLSYLGFGTQQPDPSWGNMISEAATVIASEPWLLIPPGAVIALTALSLGVIGDSLRDGVSSGWSTSKLTSSGDRPAAVRGPAEHLLEVRDLSVGYFSGGGIVPIVRDVSFSIDRGETVGLVGESGSGKTTVAFGVLGVIGDGVAVTAGSVVFDGTDLVGQSDQVLSAFRGKRIAYVAQEPMVALGPSHRIGDQLAEAVTRNDGLTGAAATERVIELLRLVELRDPAAVSRKYLHELSGGMAQRVSIAFALAGRPELLVADEPTTALDVTVQAGILGLLMRLQDQIGMAMLIITHDWGVIADVCDRVVVMYKGEIVEQAPVEQIFAAPSHPYTQALLVSNPHGAQPGNDLPVITGTFLTPSMERAAEAAQLPVTESTR</sequence>
<keyword evidence="6 11" id="KW-0812">Transmembrane</keyword>
<comment type="similarity">
    <text evidence="11">Belongs to the binding-protein-dependent transport system permease family.</text>
</comment>
<evidence type="ECO:0000256" key="9">
    <source>
        <dbReference type="ARBA" id="ARBA00022989"/>
    </source>
</evidence>
<dbReference type="PANTHER" id="PTHR43297">
    <property type="entry name" value="OLIGOPEPTIDE TRANSPORT ATP-BINDING PROTEIN APPD"/>
    <property type="match status" value="1"/>
</dbReference>
<keyword evidence="15" id="KW-1185">Reference proteome</keyword>
<comment type="similarity">
    <text evidence="3">Belongs to the ABC transporter superfamily.</text>
</comment>
<dbReference type="RefSeq" id="WP_208857009.1">
    <property type="nucleotide sequence ID" value="NZ_FXBM01000004.1"/>
</dbReference>
<evidence type="ECO:0000259" key="12">
    <source>
        <dbReference type="PROSITE" id="PS50893"/>
    </source>
</evidence>